<dbReference type="OrthoDB" id="3508128at2"/>
<dbReference type="EMBL" id="CP009220">
    <property type="protein sequence ID" value="ALC06404.1"/>
    <property type="molecule type" value="Genomic_DNA"/>
</dbReference>
<dbReference type="PATRIC" id="fig|931089.4.peg.2048"/>
<accession>A0A0M4CEQ3</accession>
<dbReference type="AlphaFoldDB" id="A0A0M4CEQ3"/>
<dbReference type="RefSeq" id="WP_053545341.1">
    <property type="nucleotide sequence ID" value="NZ_CP009220.1"/>
</dbReference>
<evidence type="ECO:0000259" key="1">
    <source>
        <dbReference type="Pfam" id="PF10979"/>
    </source>
</evidence>
<dbReference type="Proteomes" id="UP000068067">
    <property type="component" value="Chromosome"/>
</dbReference>
<sequence>MTASNHINSVYGARSQYRDHLVANIVESLGLCANRGWTPSDLRHEFSADIDFLLYRALSDVAFASSADMYSLWLRETDVNAEDMLSISSLEQIMHALPFLKSLSEWEILNALNEQVDAELPADYTPEQAKAHNRIIALLKKAESTTFEKEAEALIFKAETLRQQYRIESLLVDSYSSTPSSKPSVVASRAYLHAPWIRHQFKLLSSVARVHACESLLITKSGIATIFGAPDDVAHVIDLFGSLNRQRDHFMRTSPGAHESQLRGQTNAYRRSFMIAYARQITYLLIDAREETMEQLAEEAPSAYDAILPVLHERAAQSQSALKQFFPNSRNMSFESNNRRGILDGIDAANKSHLGGDSAGLLSRKSLNP</sequence>
<name>A0A0M4CEQ3_9CORY</name>
<gene>
    <name evidence="2" type="ORF">CDES_10110</name>
</gene>
<dbReference type="KEGG" id="cdx:CDES_10110"/>
<dbReference type="STRING" id="931089.CDES_10110"/>
<dbReference type="Pfam" id="PF10979">
    <property type="entry name" value="DUF2786"/>
    <property type="match status" value="1"/>
</dbReference>
<evidence type="ECO:0000313" key="3">
    <source>
        <dbReference type="Proteomes" id="UP000068067"/>
    </source>
</evidence>
<feature type="domain" description="DUF2786" evidence="1">
    <location>
        <begin position="130"/>
        <end position="168"/>
    </location>
</feature>
<keyword evidence="3" id="KW-1185">Reference proteome</keyword>
<organism evidence="2 3">
    <name type="scientific">Corynebacterium deserti GIMN1.010</name>
    <dbReference type="NCBI Taxonomy" id="931089"/>
    <lineage>
        <taxon>Bacteria</taxon>
        <taxon>Bacillati</taxon>
        <taxon>Actinomycetota</taxon>
        <taxon>Actinomycetes</taxon>
        <taxon>Mycobacteriales</taxon>
        <taxon>Corynebacteriaceae</taxon>
        <taxon>Corynebacterium</taxon>
    </lineage>
</organism>
<dbReference type="InterPro" id="IPR024498">
    <property type="entry name" value="DUF2786"/>
</dbReference>
<proteinExistence type="predicted"/>
<reference evidence="2 3" key="1">
    <citation type="submission" date="2014-08" db="EMBL/GenBank/DDBJ databases">
        <title>Complete genome sequence of Corynebacterium deserti GIMN1.010 (=DSM 45689), isolated from desert sand in western China.</title>
        <authorList>
            <person name="Ruckert C."/>
            <person name="Albersmeier A."/>
            <person name="Kalinowski J."/>
        </authorList>
    </citation>
    <scope>NUCLEOTIDE SEQUENCE [LARGE SCALE GENOMIC DNA]</scope>
    <source>
        <strain evidence="2 3">GIMN1.010</strain>
    </source>
</reference>
<evidence type="ECO:0000313" key="2">
    <source>
        <dbReference type="EMBL" id="ALC06404.1"/>
    </source>
</evidence>
<protein>
    <recommendedName>
        <fullName evidence="1">DUF2786 domain-containing protein</fullName>
    </recommendedName>
</protein>